<evidence type="ECO:0000256" key="2">
    <source>
        <dbReference type="ARBA" id="ARBA00022741"/>
    </source>
</evidence>
<dbReference type="InterPro" id="IPR008271">
    <property type="entry name" value="Ser/Thr_kinase_AS"/>
</dbReference>
<dbReference type="InterPro" id="IPR011009">
    <property type="entry name" value="Kinase-like_dom_sf"/>
</dbReference>
<dbReference type="SUPFAM" id="SSF56112">
    <property type="entry name" value="Protein kinase-like (PK-like)"/>
    <property type="match status" value="1"/>
</dbReference>
<dbReference type="InterPro" id="IPR000719">
    <property type="entry name" value="Prot_kinase_dom"/>
</dbReference>
<reference evidence="5" key="1">
    <citation type="journal article" date="2020" name="Nature">
        <title>Giant virus diversity and host interactions through global metagenomics.</title>
        <authorList>
            <person name="Schulz F."/>
            <person name="Roux S."/>
            <person name="Paez-Espino D."/>
            <person name="Jungbluth S."/>
            <person name="Walsh D.A."/>
            <person name="Denef V.J."/>
            <person name="McMahon K.D."/>
            <person name="Konstantinidis K.T."/>
            <person name="Eloe-Fadrosh E.A."/>
            <person name="Kyrpides N.C."/>
            <person name="Woyke T."/>
        </authorList>
    </citation>
    <scope>NUCLEOTIDE SEQUENCE</scope>
    <source>
        <strain evidence="5">GVMAG-S-1101171-111</strain>
    </source>
</reference>
<keyword evidence="2" id="KW-0547">Nucleotide-binding</keyword>
<dbReference type="Gene3D" id="1.10.510.10">
    <property type="entry name" value="Transferase(Phosphotransferase) domain 1"/>
    <property type="match status" value="1"/>
</dbReference>
<feature type="domain" description="Protein kinase" evidence="4">
    <location>
        <begin position="16"/>
        <end position="297"/>
    </location>
</feature>
<dbReference type="GO" id="GO:0004674">
    <property type="term" value="F:protein serine/threonine kinase activity"/>
    <property type="evidence" value="ECO:0007669"/>
    <property type="project" value="UniProtKB-EC"/>
</dbReference>
<evidence type="ECO:0000256" key="3">
    <source>
        <dbReference type="ARBA" id="ARBA00022840"/>
    </source>
</evidence>
<dbReference type="EMBL" id="MN740806">
    <property type="protein sequence ID" value="QHS82833.1"/>
    <property type="molecule type" value="Genomic_DNA"/>
</dbReference>
<sequence>MSMQNQEPFILINHKYQLYEQIGHGKFGKVYSGINRKTKENVAIKMEDYTSPIRLLKNEAKILKYLYDHGCRQVPLVLWYGMDNSYSIDHTILVMPFYEGSLHLVSPTSLDKAMTSAIQILESVHKHYVIHRDIKPDNFMVKSGELFLIDFGMATFYIDGYSKHISPGSQDDTENKELVLCDTIVGTPNYVSYHVHCGIRGSRRDDLISLGYMYLMLHNKCLAWENIKIPLDIDCETYPYIHVLHPRNQIRKTLKSRDNLVEICIQTNQKILNFLMYCYDLEFEAKPDYTLLSNMFIDS</sequence>
<dbReference type="GO" id="GO:0005524">
    <property type="term" value="F:ATP binding"/>
    <property type="evidence" value="ECO:0007669"/>
    <property type="project" value="UniProtKB-KW"/>
</dbReference>
<organism evidence="5">
    <name type="scientific">viral metagenome</name>
    <dbReference type="NCBI Taxonomy" id="1070528"/>
    <lineage>
        <taxon>unclassified sequences</taxon>
        <taxon>metagenomes</taxon>
        <taxon>organismal metagenomes</taxon>
    </lineage>
</organism>
<keyword evidence="3" id="KW-0067">ATP-binding</keyword>
<dbReference type="AlphaFoldDB" id="A0A6C0ATM5"/>
<accession>A0A6C0ATM5</accession>
<protein>
    <recommendedName>
        <fullName evidence="1">non-specific serine/threonine protein kinase</fullName>
        <ecNumber evidence="1">2.7.11.1</ecNumber>
    </recommendedName>
</protein>
<proteinExistence type="predicted"/>
<dbReference type="PANTHER" id="PTHR11909">
    <property type="entry name" value="CASEIN KINASE-RELATED"/>
    <property type="match status" value="1"/>
</dbReference>
<evidence type="ECO:0000313" key="5">
    <source>
        <dbReference type="EMBL" id="QHS82833.1"/>
    </source>
</evidence>
<dbReference type="EC" id="2.7.11.1" evidence="1"/>
<evidence type="ECO:0000256" key="1">
    <source>
        <dbReference type="ARBA" id="ARBA00012513"/>
    </source>
</evidence>
<dbReference type="InterPro" id="IPR050235">
    <property type="entry name" value="CK1_Ser-Thr_kinase"/>
</dbReference>
<name>A0A6C0ATM5_9ZZZZ</name>
<dbReference type="PROSITE" id="PS00108">
    <property type="entry name" value="PROTEIN_KINASE_ST"/>
    <property type="match status" value="1"/>
</dbReference>
<dbReference type="PROSITE" id="PS00107">
    <property type="entry name" value="PROTEIN_KINASE_ATP"/>
    <property type="match status" value="1"/>
</dbReference>
<dbReference type="Pfam" id="PF00069">
    <property type="entry name" value="Pkinase"/>
    <property type="match status" value="1"/>
</dbReference>
<dbReference type="PROSITE" id="PS50011">
    <property type="entry name" value="PROTEIN_KINASE_DOM"/>
    <property type="match status" value="1"/>
</dbReference>
<dbReference type="SMART" id="SM00220">
    <property type="entry name" value="S_TKc"/>
    <property type="match status" value="1"/>
</dbReference>
<evidence type="ECO:0000259" key="4">
    <source>
        <dbReference type="PROSITE" id="PS50011"/>
    </source>
</evidence>
<dbReference type="InterPro" id="IPR017441">
    <property type="entry name" value="Protein_kinase_ATP_BS"/>
</dbReference>